<dbReference type="PANTHER" id="PTHR47537:SF6">
    <property type="entry name" value="CUB DOMAIN-CONTAINING PROTEIN"/>
    <property type="match status" value="1"/>
</dbReference>
<comment type="caution">
    <text evidence="4">The sequence shown here is derived from an EMBL/GenBank/DDBJ whole genome shotgun (WGS) entry which is preliminary data.</text>
</comment>
<protein>
    <submittedName>
        <fullName evidence="4">Cubilin-like isoform x8 protein</fullName>
    </submittedName>
</protein>
<dbReference type="InterPro" id="IPR035914">
    <property type="entry name" value="Sperma_CUB_dom_sf"/>
</dbReference>
<dbReference type="Gene3D" id="2.60.120.290">
    <property type="entry name" value="Spermadhesin, CUB domain"/>
    <property type="match status" value="1"/>
</dbReference>
<dbReference type="OrthoDB" id="6022136at2759"/>
<gene>
    <name evidence="4" type="ORF">RF55_9069</name>
</gene>
<dbReference type="STRING" id="67767.A0A0J7KLF8"/>
<name>A0A0J7KLF8_LASNI</name>
<evidence type="ECO:0000256" key="1">
    <source>
        <dbReference type="ARBA" id="ARBA00023157"/>
    </source>
</evidence>
<dbReference type="PaxDb" id="67767-A0A0J7KLF8"/>
<accession>A0A0J7KLF8</accession>
<evidence type="ECO:0000259" key="3">
    <source>
        <dbReference type="PROSITE" id="PS01180"/>
    </source>
</evidence>
<dbReference type="EMBL" id="LBMM01005908">
    <property type="protein sequence ID" value="KMQ91107.1"/>
    <property type="molecule type" value="Genomic_DNA"/>
</dbReference>
<comment type="caution">
    <text evidence="2">Lacks conserved residue(s) required for the propagation of feature annotation.</text>
</comment>
<dbReference type="GO" id="GO:0005886">
    <property type="term" value="C:plasma membrane"/>
    <property type="evidence" value="ECO:0007669"/>
    <property type="project" value="TreeGrafter"/>
</dbReference>
<dbReference type="Pfam" id="PF00431">
    <property type="entry name" value="CUB"/>
    <property type="match status" value="1"/>
</dbReference>
<keyword evidence="1" id="KW-1015">Disulfide bond</keyword>
<dbReference type="PROSITE" id="PS01180">
    <property type="entry name" value="CUB"/>
    <property type="match status" value="1"/>
</dbReference>
<keyword evidence="5" id="KW-1185">Reference proteome</keyword>
<dbReference type="InterPro" id="IPR000859">
    <property type="entry name" value="CUB_dom"/>
</dbReference>
<organism evidence="4 5">
    <name type="scientific">Lasius niger</name>
    <name type="common">Black garden ant</name>
    <dbReference type="NCBI Taxonomy" id="67767"/>
    <lineage>
        <taxon>Eukaryota</taxon>
        <taxon>Metazoa</taxon>
        <taxon>Ecdysozoa</taxon>
        <taxon>Arthropoda</taxon>
        <taxon>Hexapoda</taxon>
        <taxon>Insecta</taxon>
        <taxon>Pterygota</taxon>
        <taxon>Neoptera</taxon>
        <taxon>Endopterygota</taxon>
        <taxon>Hymenoptera</taxon>
        <taxon>Apocrita</taxon>
        <taxon>Aculeata</taxon>
        <taxon>Formicoidea</taxon>
        <taxon>Formicidae</taxon>
        <taxon>Formicinae</taxon>
        <taxon>Lasius</taxon>
        <taxon>Lasius</taxon>
    </lineage>
</organism>
<dbReference type="SUPFAM" id="SSF49854">
    <property type="entry name" value="Spermadhesin, CUB domain"/>
    <property type="match status" value="1"/>
</dbReference>
<feature type="domain" description="CUB" evidence="3">
    <location>
        <begin position="34"/>
        <end position="171"/>
    </location>
</feature>
<proteinExistence type="predicted"/>
<dbReference type="SMART" id="SM00042">
    <property type="entry name" value="CUB"/>
    <property type="match status" value="1"/>
</dbReference>
<dbReference type="PANTHER" id="PTHR47537">
    <property type="entry name" value="CUBILIN"/>
    <property type="match status" value="1"/>
</dbReference>
<reference evidence="4 5" key="1">
    <citation type="submission" date="2015-04" db="EMBL/GenBank/DDBJ databases">
        <title>Lasius niger genome sequencing.</title>
        <authorList>
            <person name="Konorov E.A."/>
            <person name="Nikitin M.A."/>
            <person name="Kirill M.V."/>
            <person name="Chang P."/>
        </authorList>
    </citation>
    <scope>NUCLEOTIDE SEQUENCE [LARGE SCALE GENOMIC DNA]</scope>
    <source>
        <tissue evidence="4">Whole</tissue>
    </source>
</reference>
<evidence type="ECO:0000313" key="5">
    <source>
        <dbReference type="Proteomes" id="UP000036403"/>
    </source>
</evidence>
<dbReference type="Proteomes" id="UP000036403">
    <property type="component" value="Unassembled WGS sequence"/>
</dbReference>
<sequence length="192" mass="21621">MPKGETACTDGYLKLYLKGQEATDSYDKFDYELCGNRSNPSHVVSDGPRLVMVFSSGELQAQGFKANDTNCTYFFMATPNEQITLIFDHFKVRTRNVNVTVGHYGHELCQEDWLEIYNMYRDETEKLIGRYCGATAPGPVESNLGALGLKVILHSDSELVYSGFKARYTFEIAKPIFGGTNAHFVVFQLKNK</sequence>
<evidence type="ECO:0000313" key="4">
    <source>
        <dbReference type="EMBL" id="KMQ91107.1"/>
    </source>
</evidence>
<dbReference type="AlphaFoldDB" id="A0A0J7KLF8"/>
<evidence type="ECO:0000256" key="2">
    <source>
        <dbReference type="PROSITE-ProRule" id="PRU00059"/>
    </source>
</evidence>
<dbReference type="CDD" id="cd00041">
    <property type="entry name" value="CUB"/>
    <property type="match status" value="1"/>
</dbReference>
<dbReference type="InterPro" id="IPR053207">
    <property type="entry name" value="Non-NMDA_GluR_Accessory"/>
</dbReference>